<keyword evidence="4" id="KW-0808">Transferase</keyword>
<dbReference type="EMBL" id="BRXY01000513">
    <property type="protein sequence ID" value="GMH98289.1"/>
    <property type="molecule type" value="Genomic_DNA"/>
</dbReference>
<keyword evidence="3" id="KW-0444">Lipid biosynthesis</keyword>
<dbReference type="AlphaFoldDB" id="A0A9W7C308"/>
<keyword evidence="6" id="KW-0256">Endoplasmic reticulum</keyword>
<evidence type="ECO:0000256" key="13">
    <source>
        <dbReference type="SAM" id="Phobius"/>
    </source>
</evidence>
<dbReference type="InterPro" id="IPR004277">
    <property type="entry name" value="PSS"/>
</dbReference>
<dbReference type="Proteomes" id="UP001165085">
    <property type="component" value="Unassembled WGS sequence"/>
</dbReference>
<protein>
    <submittedName>
        <fullName evidence="14">Uncharacterized protein</fullName>
    </submittedName>
</protein>
<dbReference type="OrthoDB" id="10265393at2759"/>
<dbReference type="Pfam" id="PF03034">
    <property type="entry name" value="PSS"/>
    <property type="match status" value="1"/>
</dbReference>
<evidence type="ECO:0000256" key="9">
    <source>
        <dbReference type="ARBA" id="ARBA00023136"/>
    </source>
</evidence>
<feature type="transmembrane region" description="Helical" evidence="13">
    <location>
        <begin position="237"/>
        <end position="258"/>
    </location>
</feature>
<evidence type="ECO:0000256" key="6">
    <source>
        <dbReference type="ARBA" id="ARBA00022824"/>
    </source>
</evidence>
<feature type="transmembrane region" description="Helical" evidence="13">
    <location>
        <begin position="278"/>
        <end position="300"/>
    </location>
</feature>
<evidence type="ECO:0000256" key="5">
    <source>
        <dbReference type="ARBA" id="ARBA00022692"/>
    </source>
</evidence>
<comment type="caution">
    <text evidence="14">The sequence shown here is derived from an EMBL/GenBank/DDBJ whole genome shotgun (WGS) entry which is preliminary data.</text>
</comment>
<keyword evidence="11" id="KW-1208">Phospholipid metabolism</keyword>
<evidence type="ECO:0000256" key="1">
    <source>
        <dbReference type="ARBA" id="ARBA00004477"/>
    </source>
</evidence>
<dbReference type="PANTHER" id="PTHR15362">
    <property type="entry name" value="PHOSPHATIDYLINOSITOL SYNTHASE"/>
    <property type="match status" value="1"/>
</dbReference>
<evidence type="ECO:0000256" key="3">
    <source>
        <dbReference type="ARBA" id="ARBA00022516"/>
    </source>
</evidence>
<keyword evidence="7 13" id="KW-1133">Transmembrane helix</keyword>
<sequence>MEAMSITSPSKRTKNHSISRFVKSTTRLLIILYISLLLVVLFTPPSSTTSVVHSFLNLRLPPDYVDKTYSLDCPPLSLDNLDIFFVSHLIGYTVLSFIIPSTLLTQTISVLFELIELSLKPWLPNFQECLYDSLFLDVILCNTSGIILGHFLRKKYLPKITFNPFLNLSKSLCIITSTLISLTNGFTLKTLLKLPPSHYSFPLRTLIVALQLHYFLKELTLNTELSTWRKSTFLTKLSPSSLLFSSPMIDVGLILFIVEAAVISRHGLCTGLFKVDELNVVAVGCLSFLGATFIGSTCIVREDIGGRGGMIRVVGKYD</sequence>
<keyword evidence="15" id="KW-1185">Reference proteome</keyword>
<comment type="pathway">
    <text evidence="12">Phospholipid metabolism.</text>
</comment>
<keyword evidence="5 13" id="KW-0812">Transmembrane</keyword>
<gene>
    <name evidence="14" type="ORF">TrST_g986</name>
</gene>
<evidence type="ECO:0000256" key="11">
    <source>
        <dbReference type="ARBA" id="ARBA00023264"/>
    </source>
</evidence>
<evidence type="ECO:0000313" key="14">
    <source>
        <dbReference type="EMBL" id="GMH98289.1"/>
    </source>
</evidence>
<organism evidence="14 15">
    <name type="scientific">Triparma strigata</name>
    <dbReference type="NCBI Taxonomy" id="1606541"/>
    <lineage>
        <taxon>Eukaryota</taxon>
        <taxon>Sar</taxon>
        <taxon>Stramenopiles</taxon>
        <taxon>Ochrophyta</taxon>
        <taxon>Bolidophyceae</taxon>
        <taxon>Parmales</taxon>
        <taxon>Triparmaceae</taxon>
        <taxon>Triparma</taxon>
    </lineage>
</organism>
<keyword evidence="9 13" id="KW-0472">Membrane</keyword>
<evidence type="ECO:0000256" key="8">
    <source>
        <dbReference type="ARBA" id="ARBA00023098"/>
    </source>
</evidence>
<reference evidence="15" key="1">
    <citation type="journal article" date="2023" name="Commun. Biol.">
        <title>Genome analysis of Parmales, the sister group of diatoms, reveals the evolutionary specialization of diatoms from phago-mixotrophs to photoautotrophs.</title>
        <authorList>
            <person name="Ban H."/>
            <person name="Sato S."/>
            <person name="Yoshikawa S."/>
            <person name="Yamada K."/>
            <person name="Nakamura Y."/>
            <person name="Ichinomiya M."/>
            <person name="Sato N."/>
            <person name="Blanc-Mathieu R."/>
            <person name="Endo H."/>
            <person name="Kuwata A."/>
            <person name="Ogata H."/>
        </authorList>
    </citation>
    <scope>NUCLEOTIDE SEQUENCE [LARGE SCALE GENOMIC DNA]</scope>
    <source>
        <strain evidence="15">NIES 3701</strain>
    </source>
</reference>
<keyword evidence="8" id="KW-0443">Lipid metabolism</keyword>
<evidence type="ECO:0000313" key="15">
    <source>
        <dbReference type="Proteomes" id="UP001165085"/>
    </source>
</evidence>
<dbReference type="GO" id="GO:0006659">
    <property type="term" value="P:phosphatidylserine biosynthetic process"/>
    <property type="evidence" value="ECO:0007669"/>
    <property type="project" value="InterPro"/>
</dbReference>
<dbReference type="PANTHER" id="PTHR15362:SF7">
    <property type="entry name" value="PHOSPHATIDYLSERINE SYNTHASE 2"/>
    <property type="match status" value="1"/>
</dbReference>
<comment type="pathway">
    <text evidence="2">Lipid metabolism.</text>
</comment>
<comment type="subcellular location">
    <subcellularLocation>
        <location evidence="1">Endoplasmic reticulum membrane</location>
        <topology evidence="1">Multi-pass membrane protein</topology>
    </subcellularLocation>
</comment>
<dbReference type="GO" id="GO:0005789">
    <property type="term" value="C:endoplasmic reticulum membrane"/>
    <property type="evidence" value="ECO:0007669"/>
    <property type="project" value="UniProtKB-SubCell"/>
</dbReference>
<evidence type="ECO:0000256" key="2">
    <source>
        <dbReference type="ARBA" id="ARBA00005189"/>
    </source>
</evidence>
<keyword evidence="10" id="KW-0594">Phospholipid biosynthesis</keyword>
<accession>A0A9W7C308</accession>
<evidence type="ECO:0000256" key="4">
    <source>
        <dbReference type="ARBA" id="ARBA00022679"/>
    </source>
</evidence>
<dbReference type="GO" id="GO:0106245">
    <property type="term" value="F:L-serine-phosphatidylethanolamine phosphatidyltransferase activity"/>
    <property type="evidence" value="ECO:0007669"/>
    <property type="project" value="InterPro"/>
</dbReference>
<name>A0A9W7C308_9STRA</name>
<evidence type="ECO:0000256" key="7">
    <source>
        <dbReference type="ARBA" id="ARBA00022989"/>
    </source>
</evidence>
<evidence type="ECO:0000256" key="12">
    <source>
        <dbReference type="ARBA" id="ARBA00025707"/>
    </source>
</evidence>
<evidence type="ECO:0000256" key="10">
    <source>
        <dbReference type="ARBA" id="ARBA00023209"/>
    </source>
</evidence>
<proteinExistence type="predicted"/>